<proteinExistence type="predicted"/>
<dbReference type="AlphaFoldDB" id="A0A645J5C4"/>
<dbReference type="SUPFAM" id="SSF47240">
    <property type="entry name" value="Ferritin-like"/>
    <property type="match status" value="1"/>
</dbReference>
<name>A0A645J5C4_9ZZZZ</name>
<dbReference type="EMBL" id="VSSQ01125177">
    <property type="protein sequence ID" value="MPN55674.1"/>
    <property type="molecule type" value="Genomic_DNA"/>
</dbReference>
<dbReference type="InterPro" id="IPR012347">
    <property type="entry name" value="Ferritin-like"/>
</dbReference>
<organism evidence="1">
    <name type="scientific">bioreactor metagenome</name>
    <dbReference type="NCBI Taxonomy" id="1076179"/>
    <lineage>
        <taxon>unclassified sequences</taxon>
        <taxon>metagenomes</taxon>
        <taxon>ecological metagenomes</taxon>
    </lineage>
</organism>
<evidence type="ECO:0000313" key="1">
    <source>
        <dbReference type="EMBL" id="MPN55674.1"/>
    </source>
</evidence>
<evidence type="ECO:0008006" key="2">
    <source>
        <dbReference type="Google" id="ProtNLM"/>
    </source>
</evidence>
<reference evidence="1" key="1">
    <citation type="submission" date="2019-08" db="EMBL/GenBank/DDBJ databases">
        <authorList>
            <person name="Kucharzyk K."/>
            <person name="Murdoch R.W."/>
            <person name="Higgins S."/>
            <person name="Loffler F."/>
        </authorList>
    </citation>
    <scope>NUCLEOTIDE SEQUENCE</scope>
</reference>
<dbReference type="Gene3D" id="1.20.1260.10">
    <property type="match status" value="1"/>
</dbReference>
<protein>
    <recommendedName>
        <fullName evidence="2">Rubrerythrin diiron-binding domain-containing protein</fullName>
    </recommendedName>
</protein>
<dbReference type="InterPro" id="IPR009078">
    <property type="entry name" value="Ferritin-like_SF"/>
</dbReference>
<accession>A0A645J5C4</accession>
<sequence length="68" mass="8176">MEEKILSNIKDKDFFIFALGIEKSSINIYSKVLELIKEPSEEYSLFEKLIEEEKKHMIYILKKIHELK</sequence>
<comment type="caution">
    <text evidence="1">The sequence shown here is derived from an EMBL/GenBank/DDBJ whole genome shotgun (WGS) entry which is preliminary data.</text>
</comment>
<gene>
    <name evidence="1" type="ORF">SDC9_203358</name>
</gene>